<feature type="compositionally biased region" description="Basic and acidic residues" evidence="1">
    <location>
        <begin position="96"/>
        <end position="105"/>
    </location>
</feature>
<protein>
    <submittedName>
        <fullName evidence="2">Uncharacterized protein</fullName>
    </submittedName>
</protein>
<sequence>MQSRDTGETQRRPRNTGRAPPLSDDEETAPKDRHHRGPQADSPEPLSRDVDERSDTGNGFNGDPQFDNEQSDDEHLPSQFVYDAADFQDEDDEEYLSQHDDDQPVERVPSSPRSSSPNLRRSISPRDVDDDDDHQELSKTPVDMEDDEGSRSEGSESGSTNGVFSTYKGIACPKPVGAPSKHGPRAKDYDADVKAVLNLANVAELDRGQYKSNSVKRNASNSKLVTLHST</sequence>
<accession>A0A4Y9XWS2</accession>
<feature type="compositionally biased region" description="Acidic residues" evidence="1">
    <location>
        <begin position="86"/>
        <end position="95"/>
    </location>
</feature>
<dbReference type="EMBL" id="SEKV01000764">
    <property type="protein sequence ID" value="TFY53883.1"/>
    <property type="molecule type" value="Genomic_DNA"/>
</dbReference>
<evidence type="ECO:0000313" key="2">
    <source>
        <dbReference type="EMBL" id="TFY53883.1"/>
    </source>
</evidence>
<reference evidence="2 3" key="1">
    <citation type="submission" date="2019-01" db="EMBL/GenBank/DDBJ databases">
        <title>Genome sequencing of the rare red list fungi Fomitopsis rosea.</title>
        <authorList>
            <person name="Buettner E."/>
            <person name="Kellner H."/>
        </authorList>
    </citation>
    <scope>NUCLEOTIDE SEQUENCE [LARGE SCALE GENOMIC DNA]</scope>
    <source>
        <strain evidence="2 3">DSM 105464</strain>
    </source>
</reference>
<gene>
    <name evidence="2" type="ORF">EVJ58_g9192</name>
</gene>
<feature type="region of interest" description="Disordered" evidence="1">
    <location>
        <begin position="1"/>
        <end position="166"/>
    </location>
</feature>
<comment type="caution">
    <text evidence="2">The sequence shown here is derived from an EMBL/GenBank/DDBJ whole genome shotgun (WGS) entry which is preliminary data.</text>
</comment>
<feature type="compositionally biased region" description="Basic and acidic residues" evidence="1">
    <location>
        <begin position="1"/>
        <end position="11"/>
    </location>
</feature>
<organism evidence="2 3">
    <name type="scientific">Rhodofomes roseus</name>
    <dbReference type="NCBI Taxonomy" id="34475"/>
    <lineage>
        <taxon>Eukaryota</taxon>
        <taxon>Fungi</taxon>
        <taxon>Dikarya</taxon>
        <taxon>Basidiomycota</taxon>
        <taxon>Agaricomycotina</taxon>
        <taxon>Agaricomycetes</taxon>
        <taxon>Polyporales</taxon>
        <taxon>Rhodofomes</taxon>
    </lineage>
</organism>
<feature type="compositionally biased region" description="Basic and acidic residues" evidence="1">
    <location>
        <begin position="46"/>
        <end position="55"/>
    </location>
</feature>
<evidence type="ECO:0000313" key="3">
    <source>
        <dbReference type="Proteomes" id="UP000298390"/>
    </source>
</evidence>
<dbReference type="Proteomes" id="UP000298390">
    <property type="component" value="Unassembled WGS sequence"/>
</dbReference>
<feature type="compositionally biased region" description="Low complexity" evidence="1">
    <location>
        <begin position="109"/>
        <end position="122"/>
    </location>
</feature>
<evidence type="ECO:0000256" key="1">
    <source>
        <dbReference type="SAM" id="MobiDB-lite"/>
    </source>
</evidence>
<name>A0A4Y9XWS2_9APHY</name>
<dbReference type="AlphaFoldDB" id="A0A4Y9XWS2"/>
<proteinExistence type="predicted"/>